<dbReference type="EMBL" id="JBBCAQ010000022">
    <property type="protein sequence ID" value="KAK7590980.1"/>
    <property type="molecule type" value="Genomic_DNA"/>
</dbReference>
<gene>
    <name evidence="3" type="ORF">V9T40_002593</name>
</gene>
<keyword evidence="2" id="KW-1133">Transmembrane helix</keyword>
<evidence type="ECO:0008006" key="5">
    <source>
        <dbReference type="Google" id="ProtNLM"/>
    </source>
</evidence>
<accession>A0AAN9TJ62</accession>
<proteinExistence type="predicted"/>
<organism evidence="3 4">
    <name type="scientific">Parthenolecanium corni</name>
    <dbReference type="NCBI Taxonomy" id="536013"/>
    <lineage>
        <taxon>Eukaryota</taxon>
        <taxon>Metazoa</taxon>
        <taxon>Ecdysozoa</taxon>
        <taxon>Arthropoda</taxon>
        <taxon>Hexapoda</taxon>
        <taxon>Insecta</taxon>
        <taxon>Pterygota</taxon>
        <taxon>Neoptera</taxon>
        <taxon>Paraneoptera</taxon>
        <taxon>Hemiptera</taxon>
        <taxon>Sternorrhyncha</taxon>
        <taxon>Coccoidea</taxon>
        <taxon>Coccidae</taxon>
        <taxon>Parthenolecanium</taxon>
    </lineage>
</organism>
<dbReference type="Proteomes" id="UP001367676">
    <property type="component" value="Unassembled WGS sequence"/>
</dbReference>
<evidence type="ECO:0000256" key="1">
    <source>
        <dbReference type="SAM" id="MobiDB-lite"/>
    </source>
</evidence>
<keyword evidence="2" id="KW-0812">Transmembrane</keyword>
<feature type="compositionally biased region" description="Polar residues" evidence="1">
    <location>
        <begin position="419"/>
        <end position="437"/>
    </location>
</feature>
<evidence type="ECO:0000313" key="4">
    <source>
        <dbReference type="Proteomes" id="UP001367676"/>
    </source>
</evidence>
<dbReference type="SUPFAM" id="SSF51126">
    <property type="entry name" value="Pectin lyase-like"/>
    <property type="match status" value="1"/>
</dbReference>
<feature type="transmembrane region" description="Helical" evidence="2">
    <location>
        <begin position="382"/>
        <end position="404"/>
    </location>
</feature>
<dbReference type="AlphaFoldDB" id="A0AAN9TJ62"/>
<dbReference type="InterPro" id="IPR011050">
    <property type="entry name" value="Pectin_lyase_fold/virulence"/>
</dbReference>
<evidence type="ECO:0000313" key="3">
    <source>
        <dbReference type="EMBL" id="KAK7590980.1"/>
    </source>
</evidence>
<protein>
    <recommendedName>
        <fullName evidence="5">Right handed beta helix domain-containing protein</fullName>
    </recommendedName>
</protein>
<name>A0AAN9TJ62_9HEMI</name>
<comment type="caution">
    <text evidence="3">The sequence shown here is derived from an EMBL/GenBank/DDBJ whole genome shotgun (WGS) entry which is preliminary data.</text>
</comment>
<keyword evidence="2" id="KW-0472">Membrane</keyword>
<reference evidence="3 4" key="1">
    <citation type="submission" date="2024-03" db="EMBL/GenBank/DDBJ databases">
        <title>Adaptation during the transition from Ophiocordyceps entomopathogen to insect associate is accompanied by gene loss and intensified selection.</title>
        <authorList>
            <person name="Ward C.M."/>
            <person name="Onetto C.A."/>
            <person name="Borneman A.R."/>
        </authorList>
    </citation>
    <scope>NUCLEOTIDE SEQUENCE [LARGE SCALE GENOMIC DNA]</scope>
    <source>
        <strain evidence="3">AWRI1</strain>
        <tissue evidence="3">Single Adult Female</tissue>
    </source>
</reference>
<feature type="region of interest" description="Disordered" evidence="1">
    <location>
        <begin position="419"/>
        <end position="440"/>
    </location>
</feature>
<evidence type="ECO:0000256" key="2">
    <source>
        <dbReference type="SAM" id="Phobius"/>
    </source>
</evidence>
<keyword evidence="4" id="KW-1185">Reference proteome</keyword>
<sequence length="541" mass="61073">MHRIATTLIITICMTHSPSSSSPYNIVPELEVSHDGINQMIRTASFLNITDCQTVYIRRKSFQDLQGLIRITIVNVGNLTLEEHSFSWNDSAIYDTYPGNGLQIYIQNTTVPTLPTYVFRGRIDTITFWRATIGTVRAYAFTSLAGTKSLLFHDCDIATVESQAFKKFIVENAFVMVGGQVRQPLPSRALLDVAVKNELRFSGVRFSRVHSAAVRVHGPRKFQIQNCRFARLDGEAFVVHTRGPVFVDDNEFTSTETGAFAAVAVEHHVLALSGHQELVFENNTLGECGRAALLFNTNAFAPKLDWIYMDALCDCAAMHRWLTDVIVYSRRGHYPYDIAPPDVRLDEVISCRMSGADAQRQYMRLKDYSLAYCGEPTSSAQLTAVAVGMAALLLVALAAVYWIWYKNRKTRWLNVPQSSPLHEPTASHSDPASTTGDTLLVEQPSPCYEEPSTSRRHIVFVDDYEQCDAKRHFTGAVRETELRVIAESPELNRHVYANRIHERSGSGYQAHEYSNPYAELNREYKYRMAPQHRQQLLTSDL</sequence>